<dbReference type="EMBL" id="CM047740">
    <property type="protein sequence ID" value="KAJ0040748.1"/>
    <property type="molecule type" value="Genomic_DNA"/>
</dbReference>
<dbReference type="Proteomes" id="UP001163603">
    <property type="component" value="Chromosome 5"/>
</dbReference>
<proteinExistence type="predicted"/>
<gene>
    <name evidence="1" type="ORF">Pint_28545</name>
</gene>
<keyword evidence="2" id="KW-1185">Reference proteome</keyword>
<sequence length="114" mass="12480">MNNMVSLLTDNIQLILDALRSSTVVEVQGDKIRKRNDWMRWIIPPGQFSSVPSGNSSQDKLASNFRNTANHNNTSISRSPSGDLSAGIGQVSLQGGFDRSNSAGKYKLSRVGKW</sequence>
<reference evidence="2" key="1">
    <citation type="journal article" date="2023" name="G3 (Bethesda)">
        <title>Genome assembly and association tests identify interacting loci associated with vigor, precocity, and sex in interspecific pistachio rootstocks.</title>
        <authorList>
            <person name="Palmer W."/>
            <person name="Jacygrad E."/>
            <person name="Sagayaradj S."/>
            <person name="Cavanaugh K."/>
            <person name="Han R."/>
            <person name="Bertier L."/>
            <person name="Beede B."/>
            <person name="Kafkas S."/>
            <person name="Golino D."/>
            <person name="Preece J."/>
            <person name="Michelmore R."/>
        </authorList>
    </citation>
    <scope>NUCLEOTIDE SEQUENCE [LARGE SCALE GENOMIC DNA]</scope>
</reference>
<comment type="caution">
    <text evidence="1">The sequence shown here is derived from an EMBL/GenBank/DDBJ whole genome shotgun (WGS) entry which is preliminary data.</text>
</comment>
<accession>A0ACC0YQI8</accession>
<protein>
    <submittedName>
        <fullName evidence="1">Uncharacterized protein</fullName>
    </submittedName>
</protein>
<evidence type="ECO:0000313" key="1">
    <source>
        <dbReference type="EMBL" id="KAJ0040748.1"/>
    </source>
</evidence>
<name>A0ACC0YQI8_9ROSI</name>
<organism evidence="1 2">
    <name type="scientific">Pistacia integerrima</name>
    <dbReference type="NCBI Taxonomy" id="434235"/>
    <lineage>
        <taxon>Eukaryota</taxon>
        <taxon>Viridiplantae</taxon>
        <taxon>Streptophyta</taxon>
        <taxon>Embryophyta</taxon>
        <taxon>Tracheophyta</taxon>
        <taxon>Spermatophyta</taxon>
        <taxon>Magnoliopsida</taxon>
        <taxon>eudicotyledons</taxon>
        <taxon>Gunneridae</taxon>
        <taxon>Pentapetalae</taxon>
        <taxon>rosids</taxon>
        <taxon>malvids</taxon>
        <taxon>Sapindales</taxon>
        <taxon>Anacardiaceae</taxon>
        <taxon>Pistacia</taxon>
    </lineage>
</organism>
<evidence type="ECO:0000313" key="2">
    <source>
        <dbReference type="Proteomes" id="UP001163603"/>
    </source>
</evidence>